<keyword evidence="3" id="KW-1185">Reference proteome</keyword>
<name>A0A556QL04_9BACT</name>
<dbReference type="NCBIfam" id="TIGR02595">
    <property type="entry name" value="PEP_CTERM"/>
    <property type="match status" value="1"/>
</dbReference>
<dbReference type="Proteomes" id="UP000315648">
    <property type="component" value="Unassembled WGS sequence"/>
</dbReference>
<comment type="caution">
    <text evidence="2">The sequence shown here is derived from an EMBL/GenBank/DDBJ whole genome shotgun (WGS) entry which is preliminary data.</text>
</comment>
<evidence type="ECO:0000313" key="3">
    <source>
        <dbReference type="Proteomes" id="UP000315648"/>
    </source>
</evidence>
<sequence length="535" mass="52507">MRTQAKAQIRPPMITKKKLLPIVVATLLWPVVSNAAIYSFDPGLTPATPSGGTGAWDTGSAIWSLAGADTVWGNDGTHTATFGGTAGTVTIGGTTIAANALNFNTTGYIVTGGTLNLSGATPTLTNAASVSTTITSLLTGTNGLVLAGGNGSSSFTINNAANTFSGGISINSGILTTNTAGSLGTNVINLNGGTFTPRANLTNNLLVTANSTIDMASTGPTFTVGALSIGAQTLSIGTGSNVSNGTVSFGATTLTGNAIISNSKGGGTRTDGSATFSTVSVGDSVATGTTTTFTLTSANTGLTRTRSMSVTGALSDNASDSTKKLAFTINSNVGAPLTVTLSGINTYTGATTVNSNASLIVNGSLASGSLVTVNSGALLGGSGTIGGATTFAAGSKLSAGSNSTATLTFSGGLDISAAANNTAAFVFTLGTAFDKIVASSLTLGTNVLDAADFSLTTGTGFASGQSYTLFENTSVTGTFTSFAVSNIGGSGIDGTVSLNGNNIVLTTSAIPEPSTYALLLGAGTALLAGFRRRRS</sequence>
<feature type="domain" description="Ice-binding protein C-terminal" evidence="1">
    <location>
        <begin position="509"/>
        <end position="533"/>
    </location>
</feature>
<dbReference type="EMBL" id="VMBG01000002">
    <property type="protein sequence ID" value="TSJ77335.1"/>
    <property type="molecule type" value="Genomic_DNA"/>
</dbReference>
<proteinExistence type="predicted"/>
<dbReference type="Pfam" id="PF07589">
    <property type="entry name" value="PEP-CTERM"/>
    <property type="match status" value="1"/>
</dbReference>
<dbReference type="AlphaFoldDB" id="A0A556QL04"/>
<organism evidence="2 3">
    <name type="scientific">Rariglobus hedericola</name>
    <dbReference type="NCBI Taxonomy" id="2597822"/>
    <lineage>
        <taxon>Bacteria</taxon>
        <taxon>Pseudomonadati</taxon>
        <taxon>Verrucomicrobiota</taxon>
        <taxon>Opitutia</taxon>
        <taxon>Opitutales</taxon>
        <taxon>Opitutaceae</taxon>
        <taxon>Rariglobus</taxon>
    </lineage>
</organism>
<dbReference type="OrthoDB" id="189136at2"/>
<protein>
    <submittedName>
        <fullName evidence="2">PEP-CTERM sorting domain-containing protein</fullName>
    </submittedName>
</protein>
<dbReference type="InterPro" id="IPR013424">
    <property type="entry name" value="Ice-binding_C"/>
</dbReference>
<evidence type="ECO:0000313" key="2">
    <source>
        <dbReference type="EMBL" id="TSJ77335.1"/>
    </source>
</evidence>
<reference evidence="2 3" key="1">
    <citation type="submission" date="2019-07" db="EMBL/GenBank/DDBJ databases">
        <title>Description of 53C-WASEF.</title>
        <authorList>
            <person name="Pitt A."/>
            <person name="Hahn M.W."/>
        </authorList>
    </citation>
    <scope>NUCLEOTIDE SEQUENCE [LARGE SCALE GENOMIC DNA]</scope>
    <source>
        <strain evidence="2 3">53C-WASEF</strain>
    </source>
</reference>
<accession>A0A556QL04</accession>
<evidence type="ECO:0000259" key="1">
    <source>
        <dbReference type="Pfam" id="PF07589"/>
    </source>
</evidence>
<gene>
    <name evidence="2" type="ORF">FPL22_14670</name>
</gene>